<protein>
    <submittedName>
        <fullName evidence="1">Uncharacterized protein</fullName>
    </submittedName>
</protein>
<sequence>MKAHELAKKLLSGPDHEVVVAAAEHKEVDFVATYPGSVALLTEDDEVVDIPMGF</sequence>
<comment type="caution">
    <text evidence="1">The sequence shown here is derived from an EMBL/GenBank/DDBJ whole genome shotgun (WGS) entry which is preliminary data.</text>
</comment>
<gene>
    <name evidence="1" type="ORF">F4561_002703</name>
</gene>
<evidence type="ECO:0000313" key="1">
    <source>
        <dbReference type="EMBL" id="MBB4931883.1"/>
    </source>
</evidence>
<proteinExistence type="predicted"/>
<dbReference type="EMBL" id="JACHJT010000001">
    <property type="protein sequence ID" value="MBB4931883.1"/>
    <property type="molecule type" value="Genomic_DNA"/>
</dbReference>
<reference evidence="1 2" key="1">
    <citation type="submission" date="2020-08" db="EMBL/GenBank/DDBJ databases">
        <title>Sequencing the genomes of 1000 actinobacteria strains.</title>
        <authorList>
            <person name="Klenk H.-P."/>
        </authorList>
    </citation>
    <scope>NUCLEOTIDE SEQUENCE [LARGE SCALE GENOMIC DNA]</scope>
    <source>
        <strain evidence="1 2">DSM 102030</strain>
    </source>
</reference>
<evidence type="ECO:0000313" key="2">
    <source>
        <dbReference type="Proteomes" id="UP000523007"/>
    </source>
</evidence>
<keyword evidence="2" id="KW-1185">Reference proteome</keyword>
<dbReference type="RefSeq" id="WP_184578773.1">
    <property type="nucleotide sequence ID" value="NZ_JACHJT010000001.1"/>
</dbReference>
<dbReference type="Proteomes" id="UP000523007">
    <property type="component" value="Unassembled WGS sequence"/>
</dbReference>
<name>A0A7W7RHW1_9ACTN</name>
<dbReference type="AlphaFoldDB" id="A0A7W7RHW1"/>
<organism evidence="1 2">
    <name type="scientific">Lipingzhangella halophila</name>
    <dbReference type="NCBI Taxonomy" id="1783352"/>
    <lineage>
        <taxon>Bacteria</taxon>
        <taxon>Bacillati</taxon>
        <taxon>Actinomycetota</taxon>
        <taxon>Actinomycetes</taxon>
        <taxon>Streptosporangiales</taxon>
        <taxon>Nocardiopsidaceae</taxon>
        <taxon>Lipingzhangella</taxon>
    </lineage>
</organism>
<accession>A0A7W7RHW1</accession>